<organism evidence="1 2">
    <name type="scientific">Listeria seeligeri FSL N1-067</name>
    <dbReference type="NCBI Taxonomy" id="702453"/>
    <lineage>
        <taxon>Bacteria</taxon>
        <taxon>Bacillati</taxon>
        <taxon>Bacillota</taxon>
        <taxon>Bacilli</taxon>
        <taxon>Bacillales</taxon>
        <taxon>Listeriaceae</taxon>
        <taxon>Listeria</taxon>
    </lineage>
</organism>
<evidence type="ECO:0000313" key="1">
    <source>
        <dbReference type="EMBL" id="EFR99808.1"/>
    </source>
</evidence>
<accession>E3ZRD8</accession>
<comment type="caution">
    <text evidence="1">The sequence shown here is derived from an EMBL/GenBank/DDBJ whole genome shotgun (WGS) entry which is preliminary data.</text>
</comment>
<gene>
    <name evidence="1" type="ORF">NT03LS_2060a</name>
</gene>
<name>E3ZRD8_LISSE</name>
<dbReference type="EMBL" id="ADXJ01000743">
    <property type="protein sequence ID" value="EFR99808.1"/>
    <property type="molecule type" value="Genomic_DNA"/>
</dbReference>
<feature type="non-terminal residue" evidence="1">
    <location>
        <position position="1"/>
    </location>
</feature>
<protein>
    <submittedName>
        <fullName evidence="1">Uncharacterized protein</fullName>
    </submittedName>
</protein>
<dbReference type="AlphaFoldDB" id="E3ZRD8"/>
<dbReference type="Proteomes" id="UP000004302">
    <property type="component" value="Chromosome"/>
</dbReference>
<proteinExistence type="predicted"/>
<evidence type="ECO:0000313" key="2">
    <source>
        <dbReference type="Proteomes" id="UP000004302"/>
    </source>
</evidence>
<reference evidence="1 2" key="1">
    <citation type="journal article" date="2010" name="Microbiol. Resour. Announc.">
        <title>Comparative genomics of the bacterial genus Listeria: Genome evolution is characterized by limited gene acquisition and limited gene loss.</title>
        <authorList>
            <person name="den Bakker H.C."/>
            <person name="Cummings C.A."/>
            <person name="Ferreira V."/>
            <person name="Vatta P."/>
            <person name="Orsi R.H."/>
            <person name="Degoricija L."/>
            <person name="Barker M."/>
            <person name="Petrauskene O."/>
            <person name="Furtado M.R."/>
            <person name="Wiedmann M."/>
        </authorList>
    </citation>
    <scope>NUCLEOTIDE SEQUENCE [LARGE SCALE GENOMIC DNA]</scope>
    <source>
        <strain evidence="1 2">FSL N1-067</strain>
    </source>
</reference>
<dbReference type="AntiFam" id="ANF00062">
    <property type="entry name" value="Shadow ORF (opposite ABC transporter protein)"/>
</dbReference>
<sequence length="117" mass="12604">SAIFSAKVWSWVTIICVMPTFFKLKISAATWSRKSGSSAEVGSSKRSTFGFIASARAIATRCFCPPDNWYGMLSALSAKSSNPSNRSASFLAISFFVFRASVGAKIKLSITLKCGNK</sequence>
<dbReference type="HOGENOM" id="CLU_162629_0_0_9"/>